<keyword evidence="3" id="KW-1185">Reference proteome</keyword>
<proteinExistence type="predicted"/>
<evidence type="ECO:0000313" key="2">
    <source>
        <dbReference type="EMBL" id="RCX09097.1"/>
    </source>
</evidence>
<dbReference type="RefSeq" id="WP_114300016.1">
    <property type="nucleotide sequence ID" value="NZ_QPJT01000038.1"/>
</dbReference>
<name>A0A369ALQ4_9FIRM</name>
<organism evidence="2 3">
    <name type="scientific">Anaerobacterium chartisolvens</name>
    <dbReference type="NCBI Taxonomy" id="1297424"/>
    <lineage>
        <taxon>Bacteria</taxon>
        <taxon>Bacillati</taxon>
        <taxon>Bacillota</taxon>
        <taxon>Clostridia</taxon>
        <taxon>Eubacteriales</taxon>
        <taxon>Oscillospiraceae</taxon>
        <taxon>Anaerobacterium</taxon>
    </lineage>
</organism>
<gene>
    <name evidence="2" type="ORF">DFR58_1382</name>
</gene>
<reference evidence="2 3" key="1">
    <citation type="submission" date="2018-07" db="EMBL/GenBank/DDBJ databases">
        <title>Genomic Encyclopedia of Type Strains, Phase IV (KMG-IV): sequencing the most valuable type-strain genomes for metagenomic binning, comparative biology and taxonomic classification.</title>
        <authorList>
            <person name="Goeker M."/>
        </authorList>
    </citation>
    <scope>NUCLEOTIDE SEQUENCE [LARGE SCALE GENOMIC DNA]</scope>
    <source>
        <strain evidence="2 3">DSM 27016</strain>
    </source>
</reference>
<dbReference type="Pfam" id="PF00550">
    <property type="entry name" value="PP-binding"/>
    <property type="match status" value="1"/>
</dbReference>
<comment type="caution">
    <text evidence="2">The sequence shown here is derived from an EMBL/GenBank/DDBJ whole genome shotgun (WGS) entry which is preliminary data.</text>
</comment>
<evidence type="ECO:0000259" key="1">
    <source>
        <dbReference type="PROSITE" id="PS50075"/>
    </source>
</evidence>
<dbReference type="Proteomes" id="UP000253034">
    <property type="component" value="Unassembled WGS sequence"/>
</dbReference>
<feature type="domain" description="Carrier" evidence="1">
    <location>
        <begin position="5"/>
        <end position="86"/>
    </location>
</feature>
<dbReference type="AlphaFoldDB" id="A0A369ALQ4"/>
<dbReference type="InterPro" id="IPR009081">
    <property type="entry name" value="PP-bd_ACP"/>
</dbReference>
<dbReference type="PROSITE" id="PS50075">
    <property type="entry name" value="CARRIER"/>
    <property type="match status" value="1"/>
</dbReference>
<dbReference type="SUPFAM" id="SSF47336">
    <property type="entry name" value="ACP-like"/>
    <property type="match status" value="1"/>
</dbReference>
<accession>A0A369ALQ4</accession>
<dbReference type="InterPro" id="IPR036736">
    <property type="entry name" value="ACP-like_sf"/>
</dbReference>
<protein>
    <submittedName>
        <fullName evidence="2">Acyl carrier protein</fullName>
    </submittedName>
</protein>
<sequence>MENYEDKYGIEKKLIKILSENVKFGDQAGNLSSKDNLEVLGINSVSFIKIAVEIENEFGFEFEDEDLNMEKFPNIGTIVEYVNTRQLSKDDI</sequence>
<dbReference type="EMBL" id="QPJT01000038">
    <property type="protein sequence ID" value="RCX09097.1"/>
    <property type="molecule type" value="Genomic_DNA"/>
</dbReference>
<dbReference type="Gene3D" id="1.10.1200.10">
    <property type="entry name" value="ACP-like"/>
    <property type="match status" value="1"/>
</dbReference>
<evidence type="ECO:0000313" key="3">
    <source>
        <dbReference type="Proteomes" id="UP000253034"/>
    </source>
</evidence>